<dbReference type="SUPFAM" id="SSF53822">
    <property type="entry name" value="Periplasmic binding protein-like I"/>
    <property type="match status" value="1"/>
</dbReference>
<organism evidence="5 6">
    <name type="scientific">Roseomonas acroporae</name>
    <dbReference type="NCBI Taxonomy" id="2937791"/>
    <lineage>
        <taxon>Bacteria</taxon>
        <taxon>Pseudomonadati</taxon>
        <taxon>Pseudomonadota</taxon>
        <taxon>Alphaproteobacteria</taxon>
        <taxon>Acetobacterales</taxon>
        <taxon>Roseomonadaceae</taxon>
        <taxon>Roseomonas</taxon>
    </lineage>
</organism>
<comment type="similarity">
    <text evidence="1">Belongs to the leucine-binding protein family.</text>
</comment>
<keyword evidence="2" id="KW-0732">Signal</keyword>
<accession>A0A9X1Y904</accession>
<evidence type="ECO:0000259" key="4">
    <source>
        <dbReference type="Pfam" id="PF13458"/>
    </source>
</evidence>
<proteinExistence type="inferred from homology"/>
<dbReference type="EMBL" id="JALPRX010000055">
    <property type="protein sequence ID" value="MCK8785347.1"/>
    <property type="molecule type" value="Genomic_DNA"/>
</dbReference>
<dbReference type="InterPro" id="IPR028082">
    <property type="entry name" value="Peripla_BP_I"/>
</dbReference>
<comment type="caution">
    <text evidence="5">The sequence shown here is derived from an EMBL/GenBank/DDBJ whole genome shotgun (WGS) entry which is preliminary data.</text>
</comment>
<evidence type="ECO:0000256" key="2">
    <source>
        <dbReference type="ARBA" id="ARBA00022729"/>
    </source>
</evidence>
<keyword evidence="6" id="KW-1185">Reference proteome</keyword>
<keyword evidence="3" id="KW-0029">Amino-acid transport</keyword>
<dbReference type="Gene3D" id="3.40.50.2300">
    <property type="match status" value="2"/>
</dbReference>
<evidence type="ECO:0000256" key="3">
    <source>
        <dbReference type="ARBA" id="ARBA00022970"/>
    </source>
</evidence>
<sequence length="409" mass="43627">MSLNRRALLGVGTAALLPTRLRAQAAATIRIGVITDATGPYRDVAGPTAAACARQAATEFMAANPGVQVEVLMGDHQNKADLGVAIAREWFDRGNVDVLADVSNSAVALACGNIAVQKDKAVLATGTGSSEITGRACNPNTVHWTYDTWCTANATGGGLVRAGGNRWYFITADYAFGKAIQADTTRFVERMGGRVLGSAAYPFPGTTDFSSMLVQAQASGANVIAFANAGADLVNCVKQAGEFGITRRGTKLAAMVGFIQDVHGLGLQAAQGLTLTELFYWDMNDRTRAFTARVKPRLPGGLYPNMSQASAYSATLHYLKMAKEVGFERARASGRAVIEQMKRVPAEDDCFGTTTVRRDGRALHPAYLFEVKKPEESRGPWDYYRLVATIPADQAFRPLNEGGCPMVAG</sequence>
<name>A0A9X1Y904_9PROT</name>
<reference evidence="5" key="1">
    <citation type="submission" date="2022-04" db="EMBL/GenBank/DDBJ databases">
        <title>Roseomonas acroporae sp. nov., isolated from coral Acropora digitifera.</title>
        <authorList>
            <person name="Sun H."/>
        </authorList>
    </citation>
    <scope>NUCLEOTIDE SEQUENCE</scope>
    <source>
        <strain evidence="5">NAR14</strain>
    </source>
</reference>
<dbReference type="RefSeq" id="WP_248667467.1">
    <property type="nucleotide sequence ID" value="NZ_JALPRX010000055.1"/>
</dbReference>
<gene>
    <name evidence="5" type="ORF">M0638_13225</name>
</gene>
<dbReference type="PANTHER" id="PTHR30483">
    <property type="entry name" value="LEUCINE-SPECIFIC-BINDING PROTEIN"/>
    <property type="match status" value="1"/>
</dbReference>
<dbReference type="AlphaFoldDB" id="A0A9X1Y904"/>
<dbReference type="InterPro" id="IPR028081">
    <property type="entry name" value="Leu-bd"/>
</dbReference>
<evidence type="ECO:0000313" key="6">
    <source>
        <dbReference type="Proteomes" id="UP001139516"/>
    </source>
</evidence>
<dbReference type="Proteomes" id="UP001139516">
    <property type="component" value="Unassembled WGS sequence"/>
</dbReference>
<dbReference type="CDD" id="cd06327">
    <property type="entry name" value="PBP1_SBP-like"/>
    <property type="match status" value="1"/>
</dbReference>
<keyword evidence="3" id="KW-0813">Transport</keyword>
<dbReference type="GO" id="GO:0006865">
    <property type="term" value="P:amino acid transport"/>
    <property type="evidence" value="ECO:0007669"/>
    <property type="project" value="UniProtKB-KW"/>
</dbReference>
<evidence type="ECO:0000313" key="5">
    <source>
        <dbReference type="EMBL" id="MCK8785347.1"/>
    </source>
</evidence>
<dbReference type="Pfam" id="PF13458">
    <property type="entry name" value="Peripla_BP_6"/>
    <property type="match status" value="1"/>
</dbReference>
<dbReference type="PANTHER" id="PTHR30483:SF6">
    <property type="entry name" value="PERIPLASMIC BINDING PROTEIN OF ABC TRANSPORTER FOR NATURAL AMINO ACIDS"/>
    <property type="match status" value="1"/>
</dbReference>
<dbReference type="InterPro" id="IPR051010">
    <property type="entry name" value="BCAA_transport"/>
</dbReference>
<evidence type="ECO:0000256" key="1">
    <source>
        <dbReference type="ARBA" id="ARBA00010062"/>
    </source>
</evidence>
<protein>
    <submittedName>
        <fullName evidence="5">ABC transporter substrate-binding protein</fullName>
    </submittedName>
</protein>
<feature type="domain" description="Leucine-binding protein" evidence="4">
    <location>
        <begin position="28"/>
        <end position="372"/>
    </location>
</feature>